<accession>A0A940SIX1</accession>
<dbReference type="InterPro" id="IPR025857">
    <property type="entry name" value="MacB_PCD"/>
</dbReference>
<evidence type="ECO:0000313" key="10">
    <source>
        <dbReference type="EMBL" id="MBP0725435.1"/>
    </source>
</evidence>
<keyword evidence="4 7" id="KW-1133">Transmembrane helix</keyword>
<protein>
    <submittedName>
        <fullName evidence="10">ABC transporter permease</fullName>
    </submittedName>
</protein>
<evidence type="ECO:0000256" key="6">
    <source>
        <dbReference type="ARBA" id="ARBA00038076"/>
    </source>
</evidence>
<comment type="subcellular location">
    <subcellularLocation>
        <location evidence="1">Cell membrane</location>
        <topology evidence="1">Multi-pass membrane protein</topology>
    </subcellularLocation>
</comment>
<keyword evidence="3 7" id="KW-0812">Transmembrane</keyword>
<comment type="caution">
    <text evidence="10">The sequence shown here is derived from an EMBL/GenBank/DDBJ whole genome shotgun (WGS) entry which is preliminary data.</text>
</comment>
<dbReference type="InterPro" id="IPR050250">
    <property type="entry name" value="Macrolide_Exporter_MacB"/>
</dbReference>
<keyword evidence="11" id="KW-1185">Reference proteome</keyword>
<evidence type="ECO:0000256" key="4">
    <source>
        <dbReference type="ARBA" id="ARBA00022989"/>
    </source>
</evidence>
<dbReference type="GO" id="GO:0022857">
    <property type="term" value="F:transmembrane transporter activity"/>
    <property type="evidence" value="ECO:0007669"/>
    <property type="project" value="TreeGrafter"/>
</dbReference>
<evidence type="ECO:0000313" key="11">
    <source>
        <dbReference type="Proteomes" id="UP000682134"/>
    </source>
</evidence>
<sequence>MALRSIRGNKIRSFLTMLGIIIGVSSVIVLVSISKASSNQISSQIGALGTNLISVNFFGSNSNSSNYTLEDAQELSKIAGVKEIAPVVSSSVTIKKDRTSSNVSLIGTNAAYETVKNTNVTAGRFISDIDDENRSKVVVLGANTAETLFGIGNPVGQSVQINGTSFTIIGVLKSSGSSLGSSGDDLVILPLSIAQRVIQDTNIGSVYISAKSTSDVNFVKNSIESNLATHFGGKTDGFNVSTQEDLMQTMNSVTNTMTLLLGGIASISLLVGGIGIMNIMLVSVSERTKEIGIRKAIGAKRGDILTQFLIESVVLSSLGGIIGVGLGMLLTKVFAVFMSTTVTFSLSVLLMSFLFSFVIGVVFGVFPAYKASNMRPIQALRFE</sequence>
<dbReference type="AlphaFoldDB" id="A0A940SIX1"/>
<evidence type="ECO:0000256" key="3">
    <source>
        <dbReference type="ARBA" id="ARBA00022692"/>
    </source>
</evidence>
<evidence type="ECO:0000259" key="9">
    <source>
        <dbReference type="Pfam" id="PF12704"/>
    </source>
</evidence>
<proteinExistence type="inferred from homology"/>
<reference evidence="10" key="1">
    <citation type="submission" date="2021-04" db="EMBL/GenBank/DDBJ databases">
        <title>Genome seq and assembly of Bacillus sp.</title>
        <authorList>
            <person name="Chhetri G."/>
        </authorList>
    </citation>
    <scope>NUCLEOTIDE SEQUENCE</scope>
    <source>
        <strain evidence="10">RG28</strain>
    </source>
</reference>
<dbReference type="GO" id="GO:0005886">
    <property type="term" value="C:plasma membrane"/>
    <property type="evidence" value="ECO:0007669"/>
    <property type="project" value="UniProtKB-SubCell"/>
</dbReference>
<keyword evidence="5 7" id="KW-0472">Membrane</keyword>
<evidence type="ECO:0000256" key="7">
    <source>
        <dbReference type="SAM" id="Phobius"/>
    </source>
</evidence>
<dbReference type="PANTHER" id="PTHR30572">
    <property type="entry name" value="MEMBRANE COMPONENT OF TRANSPORTER-RELATED"/>
    <property type="match status" value="1"/>
</dbReference>
<dbReference type="InterPro" id="IPR003838">
    <property type="entry name" value="ABC3_permease_C"/>
</dbReference>
<organism evidence="10 11">
    <name type="scientific">Gottfriedia endophytica</name>
    <dbReference type="NCBI Taxonomy" id="2820819"/>
    <lineage>
        <taxon>Bacteria</taxon>
        <taxon>Bacillati</taxon>
        <taxon>Bacillota</taxon>
        <taxon>Bacilli</taxon>
        <taxon>Bacillales</taxon>
        <taxon>Bacillaceae</taxon>
        <taxon>Gottfriedia</taxon>
    </lineage>
</organism>
<comment type="similarity">
    <text evidence="6">Belongs to the ABC-4 integral membrane protein family.</text>
</comment>
<evidence type="ECO:0000259" key="8">
    <source>
        <dbReference type="Pfam" id="PF02687"/>
    </source>
</evidence>
<dbReference type="Proteomes" id="UP000682134">
    <property type="component" value="Unassembled WGS sequence"/>
</dbReference>
<feature type="transmembrane region" description="Helical" evidence="7">
    <location>
        <begin position="12"/>
        <end position="33"/>
    </location>
</feature>
<feature type="transmembrane region" description="Helical" evidence="7">
    <location>
        <begin position="259"/>
        <end position="284"/>
    </location>
</feature>
<dbReference type="Pfam" id="PF02687">
    <property type="entry name" value="FtsX"/>
    <property type="match status" value="1"/>
</dbReference>
<feature type="domain" description="ABC3 transporter permease C-terminal" evidence="8">
    <location>
        <begin position="264"/>
        <end position="375"/>
    </location>
</feature>
<evidence type="ECO:0000256" key="1">
    <source>
        <dbReference type="ARBA" id="ARBA00004651"/>
    </source>
</evidence>
<dbReference type="Pfam" id="PF12704">
    <property type="entry name" value="MacB_PCD"/>
    <property type="match status" value="1"/>
</dbReference>
<feature type="transmembrane region" description="Helical" evidence="7">
    <location>
        <begin position="342"/>
        <end position="366"/>
    </location>
</feature>
<evidence type="ECO:0000256" key="5">
    <source>
        <dbReference type="ARBA" id="ARBA00023136"/>
    </source>
</evidence>
<feature type="transmembrane region" description="Helical" evidence="7">
    <location>
        <begin position="304"/>
        <end position="330"/>
    </location>
</feature>
<keyword evidence="2" id="KW-1003">Cell membrane</keyword>
<evidence type="ECO:0000256" key="2">
    <source>
        <dbReference type="ARBA" id="ARBA00022475"/>
    </source>
</evidence>
<name>A0A940SIX1_9BACI</name>
<dbReference type="PANTHER" id="PTHR30572:SF4">
    <property type="entry name" value="ABC TRANSPORTER PERMEASE YTRF"/>
    <property type="match status" value="1"/>
</dbReference>
<gene>
    <name evidence="10" type="ORF">J5Y03_09565</name>
</gene>
<dbReference type="EMBL" id="JAGIYQ010000005">
    <property type="protein sequence ID" value="MBP0725435.1"/>
    <property type="molecule type" value="Genomic_DNA"/>
</dbReference>
<feature type="domain" description="MacB-like periplasmic core" evidence="9">
    <location>
        <begin position="13"/>
        <end position="224"/>
    </location>
</feature>